<evidence type="ECO:0000313" key="8">
    <source>
        <dbReference type="Proteomes" id="UP000306229"/>
    </source>
</evidence>
<dbReference type="InterPro" id="IPR011250">
    <property type="entry name" value="OMP/PagP_B-barrel"/>
</dbReference>
<evidence type="ECO:0008006" key="9">
    <source>
        <dbReference type="Google" id="ProtNLM"/>
    </source>
</evidence>
<evidence type="ECO:0000256" key="6">
    <source>
        <dbReference type="SAM" id="Phobius"/>
    </source>
</evidence>
<dbReference type="RefSeq" id="WP_138950172.1">
    <property type="nucleotide sequence ID" value="NZ_CP040749.1"/>
</dbReference>
<feature type="transmembrane region" description="Helical" evidence="6">
    <location>
        <begin position="7"/>
        <end position="24"/>
    </location>
</feature>
<sequence length="461" mass="51056">MVNKLKIGSLWAMIMVLIGCGAYMNQPLTTQPARIGETSFKSELNDISPIKPIEVGVYKFRDQTGQYKLVEGGVSYSTAVTQGATSILIKALDDSKWFTPIERENVSNLLNERQIIRSTRQEYNRKNNLPVDETGSLPPLLFAGILLEGGIISYDSNMITGGAGARYFGAGASTQYRQDIISIYLRAVSTSNGKILKTVYISKTILSQAIDVSLFRYVNVKRLLEIETGVTQNEPAQMAVKEAIEKAVENLIVEGIIDGLWQPKGGQKVIDKVKAEYESESAIAESTKLLDRNFRDSRGKTGFDFMAGTSLMDGDYADPQMGLQTTFGFKSFLFGPNFSFGVNGGIFKLRNKNIFNKTFTALDANLEYVVLPYDRLSPFVYAGGGIILNKDFEAPKVQYGAGLEYLLTKKIGLKVYGENSVLFDDDLDGLVAGKRDDFFWRFGLGVTVYLGQTYNKAKTKY</sequence>
<evidence type="ECO:0000313" key="7">
    <source>
        <dbReference type="EMBL" id="QCX39313.1"/>
    </source>
</evidence>
<organism evidence="7 8">
    <name type="scientific">Aureibaculum algae</name>
    <dbReference type="NCBI Taxonomy" id="2584122"/>
    <lineage>
        <taxon>Bacteria</taxon>
        <taxon>Pseudomonadati</taxon>
        <taxon>Bacteroidota</taxon>
        <taxon>Flavobacteriia</taxon>
        <taxon>Flavobacteriales</taxon>
        <taxon>Flavobacteriaceae</taxon>
        <taxon>Aureibaculum</taxon>
    </lineage>
</organism>
<dbReference type="OrthoDB" id="1110708at2"/>
<name>A0A5B7TVH9_9FLAO</name>
<dbReference type="KEGG" id="fbe:FF125_13020"/>
<keyword evidence="3 6" id="KW-0472">Membrane</keyword>
<evidence type="ECO:0000256" key="1">
    <source>
        <dbReference type="ARBA" id="ARBA00022475"/>
    </source>
</evidence>
<evidence type="ECO:0000256" key="2">
    <source>
        <dbReference type="ARBA" id="ARBA00022729"/>
    </source>
</evidence>
<dbReference type="GO" id="GO:0030288">
    <property type="term" value="C:outer membrane-bounded periplasmic space"/>
    <property type="evidence" value="ECO:0007669"/>
    <property type="project" value="InterPro"/>
</dbReference>
<keyword evidence="6" id="KW-1133">Transmembrane helix</keyword>
<dbReference type="PANTHER" id="PTHR41164">
    <property type="entry name" value="CURLI PRODUCTION ASSEMBLY/TRANSPORT COMPONENT CSGG"/>
    <property type="match status" value="1"/>
</dbReference>
<dbReference type="Gene3D" id="2.40.160.20">
    <property type="match status" value="1"/>
</dbReference>
<keyword evidence="5" id="KW-0449">Lipoprotein</keyword>
<evidence type="ECO:0000256" key="3">
    <source>
        <dbReference type="ARBA" id="ARBA00023136"/>
    </source>
</evidence>
<keyword evidence="2" id="KW-0732">Signal</keyword>
<dbReference type="AlphaFoldDB" id="A0A5B7TVH9"/>
<dbReference type="Proteomes" id="UP000306229">
    <property type="component" value="Chromosome"/>
</dbReference>
<dbReference type="SUPFAM" id="SSF56925">
    <property type="entry name" value="OMPA-like"/>
    <property type="match status" value="1"/>
</dbReference>
<evidence type="ECO:0000256" key="5">
    <source>
        <dbReference type="ARBA" id="ARBA00023288"/>
    </source>
</evidence>
<reference evidence="7 8" key="1">
    <citation type="submission" date="2019-05" db="EMBL/GenBank/DDBJ databases">
        <title>Algicella ahnfeltiae gen. nov., sp. nov., a novel marine bacterium of the family Flavobacteriaceae isolated from a red alga.</title>
        <authorList>
            <person name="Nedashkovskaya O.I."/>
            <person name="Kukhlevskiy A.D."/>
            <person name="Kim S.-G."/>
            <person name="Zhukova N.V."/>
            <person name="Mikhailov V.V."/>
        </authorList>
    </citation>
    <scope>NUCLEOTIDE SEQUENCE [LARGE SCALE GENOMIC DNA]</scope>
    <source>
        <strain evidence="7 8">10Alg115</strain>
    </source>
</reference>
<dbReference type="Gene3D" id="3.40.50.10610">
    <property type="entry name" value="ABC-type transport auxiliary lipoprotein component"/>
    <property type="match status" value="2"/>
</dbReference>
<dbReference type="Pfam" id="PF03783">
    <property type="entry name" value="CsgG"/>
    <property type="match status" value="1"/>
</dbReference>
<keyword evidence="8" id="KW-1185">Reference proteome</keyword>
<keyword evidence="6" id="KW-0812">Transmembrane</keyword>
<dbReference type="PANTHER" id="PTHR41164:SF1">
    <property type="entry name" value="CURLI PRODUCTION ASSEMBLY_TRANSPORT COMPONENT CSGG"/>
    <property type="match status" value="1"/>
</dbReference>
<dbReference type="InterPro" id="IPR005534">
    <property type="entry name" value="Curli_assmbl/transp-comp_CsgG"/>
</dbReference>
<gene>
    <name evidence="7" type="ORF">FF125_13020</name>
</gene>
<dbReference type="PROSITE" id="PS51257">
    <property type="entry name" value="PROKAR_LIPOPROTEIN"/>
    <property type="match status" value="1"/>
</dbReference>
<proteinExistence type="predicted"/>
<evidence type="ECO:0000256" key="4">
    <source>
        <dbReference type="ARBA" id="ARBA00023139"/>
    </source>
</evidence>
<keyword evidence="4" id="KW-0564">Palmitate</keyword>
<keyword evidence="1" id="KW-1003">Cell membrane</keyword>
<accession>A0A5B7TVH9</accession>
<dbReference type="EMBL" id="CP040749">
    <property type="protein sequence ID" value="QCX39313.1"/>
    <property type="molecule type" value="Genomic_DNA"/>
</dbReference>
<protein>
    <recommendedName>
        <fullName evidence="9">Curli production assembly/transport component CsgG</fullName>
    </recommendedName>
</protein>